<name>A0ABX1TT14_9GAMM</name>
<accession>A0ABX1TT14</accession>
<gene>
    <name evidence="1" type="ORF">E4P82_19045</name>
</gene>
<organism evidence="1 2">
    <name type="scientific">Candidatus Competibacter phosphatis</name>
    <dbReference type="NCBI Taxonomy" id="221280"/>
    <lineage>
        <taxon>Bacteria</taxon>
        <taxon>Pseudomonadati</taxon>
        <taxon>Pseudomonadota</taxon>
        <taxon>Gammaproteobacteria</taxon>
        <taxon>Candidatus Competibacteraceae</taxon>
        <taxon>Candidatus Competibacter</taxon>
    </lineage>
</organism>
<reference evidence="1 2" key="1">
    <citation type="submission" date="2019-03" db="EMBL/GenBank/DDBJ databases">
        <title>Metabolic reconstructions from genomes of highly enriched 'Candidatus Accumulibacter' and 'Candidatus Competibacter' bioreactor populations.</title>
        <authorList>
            <person name="Annavajhala M.K."/>
            <person name="Welles L."/>
            <person name="Abbas B."/>
            <person name="Sorokin D."/>
            <person name="Park H."/>
            <person name="Van Loosdrecht M."/>
            <person name="Chandran K."/>
        </authorList>
    </citation>
    <scope>NUCLEOTIDE SEQUENCE [LARGE SCALE GENOMIC DNA]</scope>
    <source>
        <strain evidence="1 2">SBR_G</strain>
    </source>
</reference>
<evidence type="ECO:0000313" key="2">
    <source>
        <dbReference type="Proteomes" id="UP000760480"/>
    </source>
</evidence>
<dbReference type="RefSeq" id="WP_169250372.1">
    <property type="nucleotide sequence ID" value="NZ_SPMZ01000076.1"/>
</dbReference>
<keyword evidence="2" id="KW-1185">Reference proteome</keyword>
<dbReference type="Proteomes" id="UP000760480">
    <property type="component" value="Unassembled WGS sequence"/>
</dbReference>
<dbReference type="EMBL" id="SPMZ01000076">
    <property type="protein sequence ID" value="NMQ21105.1"/>
    <property type="molecule type" value="Genomic_DNA"/>
</dbReference>
<comment type="caution">
    <text evidence="1">The sequence shown here is derived from an EMBL/GenBank/DDBJ whole genome shotgun (WGS) entry which is preliminary data.</text>
</comment>
<proteinExistence type="predicted"/>
<evidence type="ECO:0000313" key="1">
    <source>
        <dbReference type="EMBL" id="NMQ21105.1"/>
    </source>
</evidence>
<sequence length="89" mass="9789">MPLDALDHLILDRRLNAALGAAANTRELQQTLAEQAGAHQGYRAIVRTLLNAYGTGDWVTIEAILGNHNTRNGIYHSAFDPTYNSLKPF</sequence>
<protein>
    <submittedName>
        <fullName evidence="1">Uncharacterized protein</fullName>
    </submittedName>
</protein>